<dbReference type="Proteomes" id="UP000683360">
    <property type="component" value="Unassembled WGS sequence"/>
</dbReference>
<name>A0A8S3QLX7_MYTED</name>
<keyword evidence="4" id="KW-1185">Reference proteome</keyword>
<comment type="caution">
    <text evidence="3">The sequence shown here is derived from an EMBL/GenBank/DDBJ whole genome shotgun (WGS) entry which is preliminary data.</text>
</comment>
<dbReference type="AlphaFoldDB" id="A0A8S3QLX7"/>
<evidence type="ECO:0000313" key="4">
    <source>
        <dbReference type="Proteomes" id="UP000683360"/>
    </source>
</evidence>
<accession>A0A8S3QLX7</accession>
<dbReference type="Gene3D" id="3.30.70.1820">
    <property type="entry name" value="L1 transposable element, RRM domain"/>
    <property type="match status" value="1"/>
</dbReference>
<feature type="region of interest" description="Disordered" evidence="2">
    <location>
        <begin position="118"/>
        <end position="143"/>
    </location>
</feature>
<proteinExistence type="predicted"/>
<dbReference type="EMBL" id="CAJPWZ010000655">
    <property type="protein sequence ID" value="CAG2197842.1"/>
    <property type="molecule type" value="Genomic_DNA"/>
</dbReference>
<gene>
    <name evidence="3" type="ORF">MEDL_12623</name>
</gene>
<keyword evidence="1" id="KW-0175">Coiled coil</keyword>
<reference evidence="3" key="1">
    <citation type="submission" date="2021-03" db="EMBL/GenBank/DDBJ databases">
        <authorList>
            <person name="Bekaert M."/>
        </authorList>
    </citation>
    <scope>NUCLEOTIDE SEQUENCE</scope>
</reference>
<evidence type="ECO:0000313" key="3">
    <source>
        <dbReference type="EMBL" id="CAG2197842.1"/>
    </source>
</evidence>
<evidence type="ECO:0000256" key="2">
    <source>
        <dbReference type="SAM" id="MobiDB-lite"/>
    </source>
</evidence>
<dbReference type="OrthoDB" id="7477812at2759"/>
<sequence length="415" mass="47709">MASLSVEEENYVRMSLLLTGISPRAARTFFDSEFTPACLEATIQKEYNKLLDLKKKHRINQSQWNLLCPRFPDTEDINFLVCKLDLISLVSIVIHYYHSMSLGKNQAGVKTVQSLLAAKKPGGNKDQQEKPPKRDKRTHSDVSEESIDNIDIMSIHSDLKDIKKSLQDTVIKSDLESLVKQSDLKELVTSIVSQLLNTLKDSITAEFNSKLREKTGQLQDNVDSLNLENHLLKEKLREKEIKIKELDEKVEDCNLRSVDALKSANYNEQYSRKHNIRIVNYPEKNNEHLHAEFINLVKKDLKINLEPTDLIAIHRIPGKEGAIRPIIAKVRNTDTKIKIMRSKKGLKKDIKFHDDITQKNLGLMSRLNLTGKLENVWFYNCSVYGKLQNSKSGNQRIKFDLFDNIEEKIRKKTAS</sequence>
<feature type="compositionally biased region" description="Basic and acidic residues" evidence="2">
    <location>
        <begin position="126"/>
        <end position="142"/>
    </location>
</feature>
<organism evidence="3 4">
    <name type="scientific">Mytilus edulis</name>
    <name type="common">Blue mussel</name>
    <dbReference type="NCBI Taxonomy" id="6550"/>
    <lineage>
        <taxon>Eukaryota</taxon>
        <taxon>Metazoa</taxon>
        <taxon>Spiralia</taxon>
        <taxon>Lophotrochozoa</taxon>
        <taxon>Mollusca</taxon>
        <taxon>Bivalvia</taxon>
        <taxon>Autobranchia</taxon>
        <taxon>Pteriomorphia</taxon>
        <taxon>Mytilida</taxon>
        <taxon>Mytiloidea</taxon>
        <taxon>Mytilidae</taxon>
        <taxon>Mytilinae</taxon>
        <taxon>Mytilus</taxon>
    </lineage>
</organism>
<evidence type="ECO:0000256" key="1">
    <source>
        <dbReference type="SAM" id="Coils"/>
    </source>
</evidence>
<feature type="coiled-coil region" evidence="1">
    <location>
        <begin position="208"/>
        <end position="256"/>
    </location>
</feature>
<protein>
    <submittedName>
        <fullName evidence="3">Uncharacterized protein</fullName>
    </submittedName>
</protein>